<evidence type="ECO:0000313" key="3">
    <source>
        <dbReference type="Proteomes" id="UP000291866"/>
    </source>
</evidence>
<dbReference type="EMBL" id="SJLU01000001">
    <property type="protein sequence ID" value="TBX98099.1"/>
    <property type="molecule type" value="Genomic_DNA"/>
</dbReference>
<evidence type="ECO:0000313" key="2">
    <source>
        <dbReference type="EMBL" id="TBX98099.1"/>
    </source>
</evidence>
<dbReference type="RefSeq" id="WP_131603242.1">
    <property type="nucleotide sequence ID" value="NZ_SJLU01000001.1"/>
</dbReference>
<proteinExistence type="predicted"/>
<reference evidence="2 3" key="1">
    <citation type="submission" date="2019-02" db="EMBL/GenBank/DDBJ databases">
        <title>The competitiveness to form nodules shapes the capacities of Rhizobium leguminosarum sv viciae communities to promote symbiosis with specific hosts.</title>
        <authorList>
            <person name="Boivin S."/>
            <person name="Lepetit M."/>
        </authorList>
    </citation>
    <scope>NUCLEOTIDE SEQUENCE [LARGE SCALE GENOMIC DNA]</scope>
    <source>
        <strain evidence="2 3">SPF4F3</strain>
    </source>
</reference>
<dbReference type="Proteomes" id="UP000291866">
    <property type="component" value="Unassembled WGS sequence"/>
</dbReference>
<comment type="caution">
    <text evidence="2">The sequence shown here is derived from an EMBL/GenBank/DDBJ whole genome shotgun (WGS) entry which is preliminary data.</text>
</comment>
<accession>A0A8G2J4S9</accession>
<sequence>MSGDDLDRALEGARQANERVEAASAKSSAAGEELLRKRGTERTQFEAFISSLAKELSATTTKLDQSRIPRISLDRPLHPGPPAANLEMKKVIGSMSILGKLSVSESSIKLEIDWDKPIQIGSLDIPDIKYPVGSVEPKQVITAMIDAYTKAINQRASS</sequence>
<gene>
    <name evidence="2" type="ORF">E0H31_04110</name>
</gene>
<evidence type="ECO:0000256" key="1">
    <source>
        <dbReference type="SAM" id="MobiDB-lite"/>
    </source>
</evidence>
<name>A0A8G2J4S9_RHILV</name>
<feature type="compositionally biased region" description="Basic and acidic residues" evidence="1">
    <location>
        <begin position="1"/>
        <end position="21"/>
    </location>
</feature>
<dbReference type="AlphaFoldDB" id="A0A8G2J4S9"/>
<feature type="region of interest" description="Disordered" evidence="1">
    <location>
        <begin position="1"/>
        <end position="37"/>
    </location>
</feature>
<protein>
    <submittedName>
        <fullName evidence="2">Uncharacterized protein</fullName>
    </submittedName>
</protein>
<organism evidence="2 3">
    <name type="scientific">Rhizobium leguminosarum bv. viciae</name>
    <dbReference type="NCBI Taxonomy" id="387"/>
    <lineage>
        <taxon>Bacteria</taxon>
        <taxon>Pseudomonadati</taxon>
        <taxon>Pseudomonadota</taxon>
        <taxon>Alphaproteobacteria</taxon>
        <taxon>Hyphomicrobiales</taxon>
        <taxon>Rhizobiaceae</taxon>
        <taxon>Rhizobium/Agrobacterium group</taxon>
        <taxon>Rhizobium</taxon>
    </lineage>
</organism>